<dbReference type="EMBL" id="AEEI01000050">
    <property type="protein sequence ID" value="EFM01396.1"/>
    <property type="molecule type" value="Genomic_DNA"/>
</dbReference>
<evidence type="ECO:0000259" key="1">
    <source>
        <dbReference type="Pfam" id="PF00501"/>
    </source>
</evidence>
<protein>
    <submittedName>
        <fullName evidence="2">AMP-binding enzyme</fullName>
    </submittedName>
</protein>
<name>E0NTL3_9BACT</name>
<dbReference type="GO" id="GO:0005737">
    <property type="term" value="C:cytoplasm"/>
    <property type="evidence" value="ECO:0007669"/>
    <property type="project" value="TreeGrafter"/>
</dbReference>
<dbReference type="PANTHER" id="PTHR45527:SF1">
    <property type="entry name" value="FATTY ACID SYNTHASE"/>
    <property type="match status" value="1"/>
</dbReference>
<dbReference type="InterPro" id="IPR020845">
    <property type="entry name" value="AMP-binding_CS"/>
</dbReference>
<organism evidence="2 3">
    <name type="scientific">Hoylesella marshii DSM 16973 = JCM 13450</name>
    <dbReference type="NCBI Taxonomy" id="862515"/>
    <lineage>
        <taxon>Bacteria</taxon>
        <taxon>Pseudomonadati</taxon>
        <taxon>Bacteroidota</taxon>
        <taxon>Bacteroidia</taxon>
        <taxon>Bacteroidales</taxon>
        <taxon>Prevotellaceae</taxon>
        <taxon>Hoylesella</taxon>
    </lineage>
</organism>
<dbReference type="BioCyc" id="PMAR862515-HMP:GMOO-1539-MONOMER"/>
<accession>E0NTL3</accession>
<gene>
    <name evidence="2" type="ORF">HMPREF0658_1515</name>
</gene>
<dbReference type="InterPro" id="IPR045851">
    <property type="entry name" value="AMP-bd_C_sf"/>
</dbReference>
<dbReference type="Gene3D" id="3.40.50.12780">
    <property type="entry name" value="N-terminal domain of ligase-like"/>
    <property type="match status" value="1"/>
</dbReference>
<dbReference type="HOGENOM" id="CLU_000022_2_12_10"/>
<comment type="caution">
    <text evidence="2">The sequence shown here is derived from an EMBL/GenBank/DDBJ whole genome shotgun (WGS) entry which is preliminary data.</text>
</comment>
<dbReference type="SUPFAM" id="SSF56801">
    <property type="entry name" value="Acetyl-CoA synthetase-like"/>
    <property type="match status" value="1"/>
</dbReference>
<dbReference type="eggNOG" id="COG1020">
    <property type="taxonomic scope" value="Bacteria"/>
</dbReference>
<dbReference type="AlphaFoldDB" id="E0NTL3"/>
<dbReference type="GO" id="GO:0043041">
    <property type="term" value="P:amino acid activation for nonribosomal peptide biosynthetic process"/>
    <property type="evidence" value="ECO:0007669"/>
    <property type="project" value="TreeGrafter"/>
</dbReference>
<dbReference type="InterPro" id="IPR000873">
    <property type="entry name" value="AMP-dep_synth/lig_dom"/>
</dbReference>
<dbReference type="RefSeq" id="WP_006949661.1">
    <property type="nucleotide sequence ID" value="NZ_GL397214.1"/>
</dbReference>
<dbReference type="STRING" id="862515.HMPREF0658_1515"/>
<dbReference type="PANTHER" id="PTHR45527">
    <property type="entry name" value="NONRIBOSOMAL PEPTIDE SYNTHETASE"/>
    <property type="match status" value="1"/>
</dbReference>
<proteinExistence type="predicted"/>
<dbReference type="InterPro" id="IPR042099">
    <property type="entry name" value="ANL_N_sf"/>
</dbReference>
<dbReference type="Gene3D" id="3.30.300.30">
    <property type="match status" value="1"/>
</dbReference>
<dbReference type="NCBIfam" id="TIGR01733">
    <property type="entry name" value="AA-adenyl-dom"/>
    <property type="match status" value="1"/>
</dbReference>
<dbReference type="Proteomes" id="UP000004394">
    <property type="component" value="Unassembled WGS sequence"/>
</dbReference>
<evidence type="ECO:0000313" key="2">
    <source>
        <dbReference type="EMBL" id="EFM01396.1"/>
    </source>
</evidence>
<evidence type="ECO:0000313" key="3">
    <source>
        <dbReference type="Proteomes" id="UP000004394"/>
    </source>
</evidence>
<dbReference type="InterPro" id="IPR010071">
    <property type="entry name" value="AA_adenyl_dom"/>
</dbReference>
<sequence length="495" mass="55859">MTFRENIATPLVQTLHTHGERKAFCIDGIYYTYRELTDATAKIRQAVRRLSQNIVALEAHDDLYTYASILALWLEGKCYVPLHPHQPLERCLDILSQLGTDVVLDSGTATRYTRQQVVMTTALPAAEQVDDTPVAADDADYAYILFTSGSTGRPKGVPVMRGNVAAFVDAFRAMGCRLNADDRCLQMFDLTFDLSVQSFLLPLLHGCCIYTIGHDRIKYQAAFDLLDAHAITFALLVPSVIHYLRPYMEEIELPELRYSLFCGEALSADDTEQWSRSVPNARIINVYGPTENTIYCTAYDFRRDGKNKEKNGILCIGRDMKGTKSIVVDEQEHVVCAGEKGELCLSGRQLFPGYWHDEAKNSEAFFTVDGTRYYRTGDICSKDADGDLLYYGRKDSQIKIGGYRIELSEIECVARKFYQETRAVVALPLPDESGEARIHLVVEGEAAVQSDELQAFMRRFLPVYMLPAEIHRLDTFPQNMNNKTDRRRIAELIGG</sequence>
<dbReference type="Pfam" id="PF00501">
    <property type="entry name" value="AMP-binding"/>
    <property type="match status" value="1"/>
</dbReference>
<dbReference type="PROSITE" id="PS00455">
    <property type="entry name" value="AMP_BINDING"/>
    <property type="match status" value="1"/>
</dbReference>
<keyword evidence="3" id="KW-1185">Reference proteome</keyword>
<reference evidence="2" key="1">
    <citation type="submission" date="2010-07" db="EMBL/GenBank/DDBJ databases">
        <authorList>
            <person name="Muzny D."/>
            <person name="Qin X."/>
            <person name="Deng J."/>
            <person name="Jiang H."/>
            <person name="Liu Y."/>
            <person name="Qu J."/>
            <person name="Song X.-Z."/>
            <person name="Zhang L."/>
            <person name="Thornton R."/>
            <person name="Coyle M."/>
            <person name="Francisco L."/>
            <person name="Jackson L."/>
            <person name="Javaid M."/>
            <person name="Korchina V."/>
            <person name="Kovar C."/>
            <person name="Mata R."/>
            <person name="Mathew T."/>
            <person name="Ngo R."/>
            <person name="Nguyen L."/>
            <person name="Nguyen N."/>
            <person name="Okwuonu G."/>
            <person name="Ongeri F."/>
            <person name="Pham C."/>
            <person name="Simmons D."/>
            <person name="Wilczek-Boney K."/>
            <person name="Hale W."/>
            <person name="Jakkamsetti A."/>
            <person name="Pham P."/>
            <person name="Ruth R."/>
            <person name="San Lucas F."/>
            <person name="Warren J."/>
            <person name="Zhang J."/>
            <person name="Zhao Z."/>
            <person name="Zhou C."/>
            <person name="Zhu D."/>
            <person name="Lee S."/>
            <person name="Bess C."/>
            <person name="Blankenburg K."/>
            <person name="Forbes L."/>
            <person name="Fu Q."/>
            <person name="Gubbala S."/>
            <person name="Hirani K."/>
            <person name="Jayaseelan J.C."/>
            <person name="Lara F."/>
            <person name="Munidasa M."/>
            <person name="Palculict T."/>
            <person name="Patil S."/>
            <person name="Pu L.-L."/>
            <person name="Saada N."/>
            <person name="Tang L."/>
            <person name="Weissenberger G."/>
            <person name="Zhu Y."/>
            <person name="Hemphill L."/>
            <person name="Shang Y."/>
            <person name="Youmans B."/>
            <person name="Ayvaz T."/>
            <person name="Ross M."/>
            <person name="Santibanez J."/>
            <person name="Aqrawi P."/>
            <person name="Gross S."/>
            <person name="Joshi V."/>
            <person name="Fowler G."/>
            <person name="Nazareth L."/>
            <person name="Reid J."/>
            <person name="Worley K."/>
            <person name="Petrosino J."/>
            <person name="Highlander S."/>
            <person name="Gibbs R."/>
        </authorList>
    </citation>
    <scope>NUCLEOTIDE SEQUENCE [LARGE SCALE GENOMIC DNA]</scope>
    <source>
        <strain evidence="2">DSM 16973</strain>
    </source>
</reference>
<dbReference type="GO" id="GO:0044550">
    <property type="term" value="P:secondary metabolite biosynthetic process"/>
    <property type="evidence" value="ECO:0007669"/>
    <property type="project" value="TreeGrafter"/>
</dbReference>
<feature type="domain" description="AMP-dependent synthetase/ligase" evidence="1">
    <location>
        <begin position="15"/>
        <end position="355"/>
    </location>
</feature>
<dbReference type="GO" id="GO:0031177">
    <property type="term" value="F:phosphopantetheine binding"/>
    <property type="evidence" value="ECO:0007669"/>
    <property type="project" value="TreeGrafter"/>
</dbReference>